<dbReference type="PROSITE" id="PS50089">
    <property type="entry name" value="ZF_RING_2"/>
    <property type="match status" value="1"/>
</dbReference>
<accession>A0A6A5QRV6</accession>
<dbReference type="InterPro" id="IPR013083">
    <property type="entry name" value="Znf_RING/FYVE/PHD"/>
</dbReference>
<sequence length="212" mass="24178">MSNNTNQTSTNMPALPSEAEFFLSGMLFVEAKPDDCPICTETLDSDVIKIVACGHFFHCACVLTWCKSDAERCNSCPMCRRDFYMPMIPTPSISRGDHQLRAVIMTHLRRRDAHYDDNMLTPGPLRDNNAYVIMMMNREYRMNGDDGLNNWELLDLYIALDSLGMRTLRLQILQDQRAEGMALSAQDPTSESYYMANIGRRRNRRAILGGFS</sequence>
<keyword evidence="1" id="KW-0479">Metal-binding</keyword>
<dbReference type="GO" id="GO:0008270">
    <property type="term" value="F:zinc ion binding"/>
    <property type="evidence" value="ECO:0007669"/>
    <property type="project" value="UniProtKB-KW"/>
</dbReference>
<dbReference type="GO" id="GO:0006511">
    <property type="term" value="P:ubiquitin-dependent protein catabolic process"/>
    <property type="evidence" value="ECO:0007669"/>
    <property type="project" value="TreeGrafter"/>
</dbReference>
<dbReference type="AlphaFoldDB" id="A0A6A5QRV6"/>
<dbReference type="Gene3D" id="3.30.40.10">
    <property type="entry name" value="Zinc/RING finger domain, C3HC4 (zinc finger)"/>
    <property type="match status" value="1"/>
</dbReference>
<keyword evidence="1" id="KW-0863">Zinc-finger</keyword>
<evidence type="ECO:0000256" key="1">
    <source>
        <dbReference type="PROSITE-ProRule" id="PRU00175"/>
    </source>
</evidence>
<organism evidence="3 4">
    <name type="scientific">Ampelomyces quisqualis</name>
    <name type="common">Powdery mildew agent</name>
    <dbReference type="NCBI Taxonomy" id="50730"/>
    <lineage>
        <taxon>Eukaryota</taxon>
        <taxon>Fungi</taxon>
        <taxon>Dikarya</taxon>
        <taxon>Ascomycota</taxon>
        <taxon>Pezizomycotina</taxon>
        <taxon>Dothideomycetes</taxon>
        <taxon>Pleosporomycetidae</taxon>
        <taxon>Pleosporales</taxon>
        <taxon>Pleosporineae</taxon>
        <taxon>Phaeosphaeriaceae</taxon>
        <taxon>Ampelomyces</taxon>
    </lineage>
</organism>
<protein>
    <recommendedName>
        <fullName evidence="2">RING-type domain-containing protein</fullName>
    </recommendedName>
</protein>
<reference evidence="3" key="1">
    <citation type="journal article" date="2020" name="Stud. Mycol.">
        <title>101 Dothideomycetes genomes: a test case for predicting lifestyles and emergence of pathogens.</title>
        <authorList>
            <person name="Haridas S."/>
            <person name="Albert R."/>
            <person name="Binder M."/>
            <person name="Bloem J."/>
            <person name="Labutti K."/>
            <person name="Salamov A."/>
            <person name="Andreopoulos B."/>
            <person name="Baker S."/>
            <person name="Barry K."/>
            <person name="Bills G."/>
            <person name="Bluhm B."/>
            <person name="Cannon C."/>
            <person name="Castanera R."/>
            <person name="Culley D."/>
            <person name="Daum C."/>
            <person name="Ezra D."/>
            <person name="Gonzalez J."/>
            <person name="Henrissat B."/>
            <person name="Kuo A."/>
            <person name="Liang C."/>
            <person name="Lipzen A."/>
            <person name="Lutzoni F."/>
            <person name="Magnuson J."/>
            <person name="Mondo S."/>
            <person name="Nolan M."/>
            <person name="Ohm R."/>
            <person name="Pangilinan J."/>
            <person name="Park H.-J."/>
            <person name="Ramirez L."/>
            <person name="Alfaro M."/>
            <person name="Sun H."/>
            <person name="Tritt A."/>
            <person name="Yoshinaga Y."/>
            <person name="Zwiers L.-H."/>
            <person name="Turgeon B."/>
            <person name="Goodwin S."/>
            <person name="Spatafora J."/>
            <person name="Crous P."/>
            <person name="Grigoriev I."/>
        </authorList>
    </citation>
    <scope>NUCLEOTIDE SEQUENCE</scope>
    <source>
        <strain evidence="3">HMLAC05119</strain>
    </source>
</reference>
<dbReference type="GO" id="GO:0061630">
    <property type="term" value="F:ubiquitin protein ligase activity"/>
    <property type="evidence" value="ECO:0007669"/>
    <property type="project" value="TreeGrafter"/>
</dbReference>
<proteinExistence type="predicted"/>
<dbReference type="PANTHER" id="PTHR22765">
    <property type="entry name" value="RING FINGER AND PROTEASE ASSOCIATED DOMAIN-CONTAINING"/>
    <property type="match status" value="1"/>
</dbReference>
<dbReference type="OrthoDB" id="8062037at2759"/>
<keyword evidence="1" id="KW-0862">Zinc</keyword>
<evidence type="ECO:0000313" key="3">
    <source>
        <dbReference type="EMBL" id="KAF1918415.1"/>
    </source>
</evidence>
<evidence type="ECO:0000259" key="2">
    <source>
        <dbReference type="PROSITE" id="PS50089"/>
    </source>
</evidence>
<dbReference type="PANTHER" id="PTHR22765:SF434">
    <property type="entry name" value="GB|AAD18119.1-RELATED"/>
    <property type="match status" value="1"/>
</dbReference>
<dbReference type="EMBL" id="ML979134">
    <property type="protein sequence ID" value="KAF1918415.1"/>
    <property type="molecule type" value="Genomic_DNA"/>
</dbReference>
<dbReference type="Proteomes" id="UP000800096">
    <property type="component" value="Unassembled WGS sequence"/>
</dbReference>
<keyword evidence="4" id="KW-1185">Reference proteome</keyword>
<feature type="domain" description="RING-type" evidence="2">
    <location>
        <begin position="36"/>
        <end position="80"/>
    </location>
</feature>
<dbReference type="Pfam" id="PF13639">
    <property type="entry name" value="zf-RING_2"/>
    <property type="match status" value="1"/>
</dbReference>
<gene>
    <name evidence="3" type="ORF">BDU57DRAFT_198324</name>
</gene>
<dbReference type="InterPro" id="IPR051826">
    <property type="entry name" value="E3_ubiquitin-ligase_domain"/>
</dbReference>
<dbReference type="SUPFAM" id="SSF57850">
    <property type="entry name" value="RING/U-box"/>
    <property type="match status" value="1"/>
</dbReference>
<name>A0A6A5QRV6_AMPQU</name>
<dbReference type="SMART" id="SM00184">
    <property type="entry name" value="RING"/>
    <property type="match status" value="1"/>
</dbReference>
<evidence type="ECO:0000313" key="4">
    <source>
        <dbReference type="Proteomes" id="UP000800096"/>
    </source>
</evidence>
<dbReference type="InterPro" id="IPR001841">
    <property type="entry name" value="Znf_RING"/>
</dbReference>